<dbReference type="Proteomes" id="UP000596929">
    <property type="component" value="Unassembled WGS sequence"/>
</dbReference>
<gene>
    <name evidence="1" type="ORF">H8S20_12735</name>
</gene>
<dbReference type="RefSeq" id="WP_032116729.1">
    <property type="nucleotide sequence ID" value="NZ_JACOOO010000027.1"/>
</dbReference>
<protein>
    <submittedName>
        <fullName evidence="1">Uncharacterized protein</fullName>
    </submittedName>
</protein>
<proteinExistence type="predicted"/>
<sequence length="78" mass="8898">MSDYKMDIRGALGLGEYSDIHDYMGIVDKNDNFTITLDTKNKQHINIITSMLKENNFNILEQGISGGGDYYITANKYR</sequence>
<dbReference type="EMBL" id="JACOOO010000027">
    <property type="protein sequence ID" value="MBC5629752.1"/>
    <property type="molecule type" value="Genomic_DNA"/>
</dbReference>
<accession>A0ABR7DEH3</accession>
<reference evidence="1 2" key="1">
    <citation type="submission" date="2020-08" db="EMBL/GenBank/DDBJ databases">
        <title>Genome public.</title>
        <authorList>
            <person name="Liu C."/>
            <person name="Sun Q."/>
        </authorList>
    </citation>
    <scope>NUCLEOTIDE SEQUENCE [LARGE SCALE GENOMIC DNA]</scope>
    <source>
        <strain evidence="1 2">NSJ-6</strain>
    </source>
</reference>
<name>A0ABR7DEH3_9CLOT</name>
<evidence type="ECO:0000313" key="2">
    <source>
        <dbReference type="Proteomes" id="UP000596929"/>
    </source>
</evidence>
<comment type="caution">
    <text evidence="1">The sequence shown here is derived from an EMBL/GenBank/DDBJ whole genome shotgun (WGS) entry which is preliminary data.</text>
</comment>
<keyword evidence="2" id="KW-1185">Reference proteome</keyword>
<evidence type="ECO:0000313" key="1">
    <source>
        <dbReference type="EMBL" id="MBC5629752.1"/>
    </source>
</evidence>
<organism evidence="1 2">
    <name type="scientific">Clostridium hominis</name>
    <dbReference type="NCBI Taxonomy" id="2763036"/>
    <lineage>
        <taxon>Bacteria</taxon>
        <taxon>Bacillati</taxon>
        <taxon>Bacillota</taxon>
        <taxon>Clostridia</taxon>
        <taxon>Eubacteriales</taxon>
        <taxon>Clostridiaceae</taxon>
        <taxon>Clostridium</taxon>
    </lineage>
</organism>